<proteinExistence type="predicted"/>
<dbReference type="Gene3D" id="1.10.8.20">
    <property type="entry name" value="N-terminal domain of phosphatidylinositol transfer protein sec14p"/>
    <property type="match status" value="1"/>
</dbReference>
<dbReference type="InterPro" id="IPR001251">
    <property type="entry name" value="CRAL-TRIO_dom"/>
</dbReference>
<protein>
    <recommendedName>
        <fullName evidence="1">CRAL-TRIO domain-containing protein</fullName>
    </recommendedName>
</protein>
<dbReference type="PROSITE" id="PS50191">
    <property type="entry name" value="CRAL_TRIO"/>
    <property type="match status" value="1"/>
</dbReference>
<dbReference type="PRINTS" id="PR00180">
    <property type="entry name" value="CRETINALDHBP"/>
</dbReference>
<dbReference type="SUPFAM" id="SSF46938">
    <property type="entry name" value="CRAL/TRIO N-terminal domain"/>
    <property type="match status" value="1"/>
</dbReference>
<dbReference type="Pfam" id="PF00650">
    <property type="entry name" value="CRAL_TRIO"/>
    <property type="match status" value="1"/>
</dbReference>
<dbReference type="SUPFAM" id="SSF52087">
    <property type="entry name" value="CRAL/TRIO domain"/>
    <property type="match status" value="1"/>
</dbReference>
<dbReference type="InterPro" id="IPR036273">
    <property type="entry name" value="CRAL/TRIO_N_dom_sf"/>
</dbReference>
<dbReference type="PANTHER" id="PTHR10174:SF226">
    <property type="entry name" value="CLAVESIN-1-LIKE PROTEIN"/>
    <property type="match status" value="1"/>
</dbReference>
<feature type="domain" description="CRAL-TRIO" evidence="1">
    <location>
        <begin position="72"/>
        <end position="232"/>
    </location>
</feature>
<name>A0A1B6CN90_9HEMI</name>
<dbReference type="EMBL" id="GEDC01022372">
    <property type="protein sequence ID" value="JAS14926.1"/>
    <property type="molecule type" value="Transcribed_RNA"/>
</dbReference>
<dbReference type="GO" id="GO:0016020">
    <property type="term" value="C:membrane"/>
    <property type="evidence" value="ECO:0007669"/>
    <property type="project" value="TreeGrafter"/>
</dbReference>
<dbReference type="AlphaFoldDB" id="A0A1B6CN90"/>
<evidence type="ECO:0000259" key="1">
    <source>
        <dbReference type="PROSITE" id="PS50191"/>
    </source>
</evidence>
<reference evidence="2" key="1">
    <citation type="submission" date="2015-12" db="EMBL/GenBank/DDBJ databases">
        <title>De novo transcriptome assembly of four potential Pierce s Disease insect vectors from Arizona vineyards.</title>
        <authorList>
            <person name="Tassone E.E."/>
        </authorList>
    </citation>
    <scope>NUCLEOTIDE SEQUENCE</scope>
</reference>
<dbReference type="SMART" id="SM01100">
    <property type="entry name" value="CRAL_TRIO_N"/>
    <property type="match status" value="1"/>
</dbReference>
<organism evidence="2">
    <name type="scientific">Clastoptera arizonana</name>
    <name type="common">Arizona spittle bug</name>
    <dbReference type="NCBI Taxonomy" id="38151"/>
    <lineage>
        <taxon>Eukaryota</taxon>
        <taxon>Metazoa</taxon>
        <taxon>Ecdysozoa</taxon>
        <taxon>Arthropoda</taxon>
        <taxon>Hexapoda</taxon>
        <taxon>Insecta</taxon>
        <taxon>Pterygota</taxon>
        <taxon>Neoptera</taxon>
        <taxon>Paraneoptera</taxon>
        <taxon>Hemiptera</taxon>
        <taxon>Auchenorrhyncha</taxon>
        <taxon>Cercopoidea</taxon>
        <taxon>Clastopteridae</taxon>
        <taxon>Clastoptera</taxon>
    </lineage>
</organism>
<dbReference type="SMART" id="SM00516">
    <property type="entry name" value="SEC14"/>
    <property type="match status" value="1"/>
</dbReference>
<evidence type="ECO:0000313" key="2">
    <source>
        <dbReference type="EMBL" id="JAS14926.1"/>
    </source>
</evidence>
<dbReference type="InterPro" id="IPR036865">
    <property type="entry name" value="CRAL-TRIO_dom_sf"/>
</dbReference>
<dbReference type="InterPro" id="IPR011074">
    <property type="entry name" value="CRAL/TRIO_N_dom"/>
</dbReference>
<dbReference type="CDD" id="cd00170">
    <property type="entry name" value="SEC14"/>
    <property type="match status" value="1"/>
</dbReference>
<gene>
    <name evidence="2" type="ORF">g.6295</name>
</gene>
<accession>A0A1B6CN90</accession>
<dbReference type="GO" id="GO:1902936">
    <property type="term" value="F:phosphatidylinositol bisphosphate binding"/>
    <property type="evidence" value="ECO:0007669"/>
    <property type="project" value="TreeGrafter"/>
</dbReference>
<dbReference type="Gene3D" id="3.40.525.10">
    <property type="entry name" value="CRAL-TRIO lipid binding domain"/>
    <property type="match status" value="1"/>
</dbReference>
<sequence length="259" mass="30184">MDAQEEQAVSDLHQLVKDETGLFIGNDKKILIRYLRCTNFNVNKAFEKMKSVYRHKADNIKWYAHKRLPELHDKILADNIHILLGSRDKHGRKLYLVKLGNIEFGKYEPWEMHQVDDIWLELALDEDETQKNGVTFLIDMDKMSWKFIRYLTLYNVKVGTRKTENMPVCDVKYHVINSGLLLNTMISIVFPFLSSGTKENVHFHKSDWSSLHQHIDPSALPQEYGGLQPSVDHKKIIETILNPNTQRLNELLSYGYGSK</sequence>
<dbReference type="PANTHER" id="PTHR10174">
    <property type="entry name" value="ALPHA-TOCOPHEROL TRANSFER PROTEIN-RELATED"/>
    <property type="match status" value="1"/>
</dbReference>